<comment type="caution">
    <text evidence="1">The sequence shown here is derived from an EMBL/GenBank/DDBJ whole genome shotgun (WGS) entry which is preliminary data.</text>
</comment>
<dbReference type="EMBL" id="VICG01000012">
    <property type="protein sequence ID" value="KAA8566607.1"/>
    <property type="molecule type" value="Genomic_DNA"/>
</dbReference>
<gene>
    <name evidence="1" type="ORF">EYC84_009153</name>
</gene>
<dbReference type="VEuPathDB" id="FungiDB:MFRU_072g00270"/>
<reference evidence="1 2" key="1">
    <citation type="submission" date="2019-06" db="EMBL/GenBank/DDBJ databases">
        <title>Genome Sequence of the Brown Rot Fungal Pathogen Monilinia fructicola.</title>
        <authorList>
            <person name="De Miccolis Angelini R.M."/>
            <person name="Landi L."/>
            <person name="Abate D."/>
            <person name="Pollastro S."/>
            <person name="Romanazzi G."/>
            <person name="Faretra F."/>
        </authorList>
    </citation>
    <scope>NUCLEOTIDE SEQUENCE [LARGE SCALE GENOMIC DNA]</scope>
    <source>
        <strain evidence="1 2">Mfrc123</strain>
    </source>
</reference>
<evidence type="ECO:0000313" key="1">
    <source>
        <dbReference type="EMBL" id="KAA8566607.1"/>
    </source>
</evidence>
<accession>A0A5M9JCZ1</accession>
<organism evidence="1 2">
    <name type="scientific">Monilinia fructicola</name>
    <name type="common">Brown rot fungus</name>
    <name type="synonym">Ciboria fructicola</name>
    <dbReference type="NCBI Taxonomy" id="38448"/>
    <lineage>
        <taxon>Eukaryota</taxon>
        <taxon>Fungi</taxon>
        <taxon>Dikarya</taxon>
        <taxon>Ascomycota</taxon>
        <taxon>Pezizomycotina</taxon>
        <taxon>Leotiomycetes</taxon>
        <taxon>Helotiales</taxon>
        <taxon>Sclerotiniaceae</taxon>
        <taxon>Monilinia</taxon>
    </lineage>
</organism>
<dbReference type="AlphaFoldDB" id="A0A5M9JCZ1"/>
<protein>
    <submittedName>
        <fullName evidence="1">Uncharacterized protein</fullName>
    </submittedName>
</protein>
<evidence type="ECO:0000313" key="2">
    <source>
        <dbReference type="Proteomes" id="UP000322873"/>
    </source>
</evidence>
<dbReference type="Proteomes" id="UP000322873">
    <property type="component" value="Unassembled WGS sequence"/>
</dbReference>
<sequence length="167" mass="19010">MSMYAKDSKSPNGYLEVVSDIDGSIGEKEVDAWNTISTVIHVAAQSEMQGNWQTMHRIHPTLKKKEFDTIAKREKEFRIQKSKNVDDSTKSAKLAEAARNAHAKTRDKAFSQISQRPILYFPCKVLAGLRITFYWSLLGDITSENLIRSREDLSSRILQLLTSYLTI</sequence>
<keyword evidence="2" id="KW-1185">Reference proteome</keyword>
<proteinExistence type="predicted"/>
<name>A0A5M9JCZ1_MONFR</name>